<feature type="transmembrane region" description="Helical" evidence="2">
    <location>
        <begin position="18"/>
        <end position="42"/>
    </location>
</feature>
<dbReference type="PROSITE" id="PS50089">
    <property type="entry name" value="ZF_RING_2"/>
    <property type="match status" value="1"/>
</dbReference>
<keyword evidence="2" id="KW-0812">Transmembrane</keyword>
<comment type="caution">
    <text evidence="4">The sequence shown here is derived from an EMBL/GenBank/DDBJ whole genome shotgun (WGS) entry which is preliminary data.</text>
</comment>
<sequence>MATDQSPEDNLATTGPSWLAGLVIGIMMLMLAALSVSVWYFMRRGEQQQGRREVDVEAAPGPNRVNHLDAVAASQPFKKLRAEMPEDGGCSKGTTCAICIELVEDREMVRRLGCGHVFHSSCIMRWFLKQHDICPLCKACFMVKSESSSTERQ</sequence>
<gene>
    <name evidence="4" type="ORF">DCS_03390</name>
</gene>
<evidence type="ECO:0000259" key="3">
    <source>
        <dbReference type="PROSITE" id="PS50089"/>
    </source>
</evidence>
<dbReference type="GO" id="GO:0008270">
    <property type="term" value="F:zinc ion binding"/>
    <property type="evidence" value="ECO:0007669"/>
    <property type="project" value="UniProtKB-KW"/>
</dbReference>
<dbReference type="SUPFAM" id="SSF57850">
    <property type="entry name" value="RING/U-box"/>
    <property type="match status" value="1"/>
</dbReference>
<keyword evidence="1" id="KW-0863">Zinc-finger</keyword>
<evidence type="ECO:0000256" key="1">
    <source>
        <dbReference type="PROSITE-ProRule" id="PRU00175"/>
    </source>
</evidence>
<keyword evidence="5" id="KW-1185">Reference proteome</keyword>
<dbReference type="Proteomes" id="UP000076580">
    <property type="component" value="Chromosome 02"/>
</dbReference>
<proteinExistence type="predicted"/>
<dbReference type="Gene3D" id="3.30.40.10">
    <property type="entry name" value="Zinc/RING finger domain, C3HC4 (zinc finger)"/>
    <property type="match status" value="1"/>
</dbReference>
<evidence type="ECO:0000313" key="5">
    <source>
        <dbReference type="Proteomes" id="UP000076580"/>
    </source>
</evidence>
<dbReference type="STRING" id="98403.A0A151GH06"/>
<dbReference type="InterPro" id="IPR013083">
    <property type="entry name" value="Znf_RING/FYVE/PHD"/>
</dbReference>
<evidence type="ECO:0000256" key="2">
    <source>
        <dbReference type="SAM" id="Phobius"/>
    </source>
</evidence>
<organism evidence="4 5">
    <name type="scientific">Drechmeria coniospora</name>
    <name type="common">Nematophagous fungus</name>
    <name type="synonym">Meria coniospora</name>
    <dbReference type="NCBI Taxonomy" id="98403"/>
    <lineage>
        <taxon>Eukaryota</taxon>
        <taxon>Fungi</taxon>
        <taxon>Dikarya</taxon>
        <taxon>Ascomycota</taxon>
        <taxon>Pezizomycotina</taxon>
        <taxon>Sordariomycetes</taxon>
        <taxon>Hypocreomycetidae</taxon>
        <taxon>Hypocreales</taxon>
        <taxon>Ophiocordycipitaceae</taxon>
        <taxon>Drechmeria</taxon>
    </lineage>
</organism>
<dbReference type="Pfam" id="PF13639">
    <property type="entry name" value="zf-RING_2"/>
    <property type="match status" value="1"/>
</dbReference>
<dbReference type="SMART" id="SM00184">
    <property type="entry name" value="RING"/>
    <property type="match status" value="1"/>
</dbReference>
<feature type="domain" description="RING-type" evidence="3">
    <location>
        <begin position="96"/>
        <end position="138"/>
    </location>
</feature>
<keyword evidence="1" id="KW-0479">Metal-binding</keyword>
<keyword evidence="2" id="KW-0472">Membrane</keyword>
<keyword evidence="2" id="KW-1133">Transmembrane helix</keyword>
<dbReference type="PANTHER" id="PTHR45676:SF41">
    <property type="entry name" value="RING-H2 FINGER PROTEIN ATL66"/>
    <property type="match status" value="1"/>
</dbReference>
<dbReference type="RefSeq" id="XP_040655742.1">
    <property type="nucleotide sequence ID" value="XM_040800709.1"/>
</dbReference>
<evidence type="ECO:0000313" key="4">
    <source>
        <dbReference type="EMBL" id="KYK56390.1"/>
    </source>
</evidence>
<reference evidence="4 5" key="1">
    <citation type="journal article" date="2016" name="Sci. Rep.">
        <title>Insights into Adaptations to a Near-Obligate Nematode Endoparasitic Lifestyle from the Finished Genome of Drechmeria coniospora.</title>
        <authorList>
            <person name="Zhang L."/>
            <person name="Zhou Z."/>
            <person name="Guo Q."/>
            <person name="Fokkens L."/>
            <person name="Miskei M."/>
            <person name="Pocsi I."/>
            <person name="Zhang W."/>
            <person name="Chen M."/>
            <person name="Wang L."/>
            <person name="Sun Y."/>
            <person name="Donzelli B.G."/>
            <person name="Gibson D.M."/>
            <person name="Nelson D.R."/>
            <person name="Luo J.G."/>
            <person name="Rep M."/>
            <person name="Liu H."/>
            <person name="Yang S."/>
            <person name="Wang J."/>
            <person name="Krasnoff S.B."/>
            <person name="Xu Y."/>
            <person name="Molnar I."/>
            <person name="Lin M."/>
        </authorList>
    </citation>
    <scope>NUCLEOTIDE SEQUENCE [LARGE SCALE GENOMIC DNA]</scope>
    <source>
        <strain evidence="4 5">ARSEF 6962</strain>
    </source>
</reference>
<name>A0A151GH06_DRECN</name>
<protein>
    <recommendedName>
        <fullName evidence="3">RING-type domain-containing protein</fullName>
    </recommendedName>
</protein>
<dbReference type="UniPathway" id="UPA00143"/>
<dbReference type="AlphaFoldDB" id="A0A151GH06"/>
<dbReference type="InParanoid" id="A0A151GH06"/>
<dbReference type="PANTHER" id="PTHR45676">
    <property type="entry name" value="RING-H2 FINGER PROTEIN ATL51-RELATED"/>
    <property type="match status" value="1"/>
</dbReference>
<dbReference type="GO" id="GO:0016567">
    <property type="term" value="P:protein ubiquitination"/>
    <property type="evidence" value="ECO:0007669"/>
    <property type="project" value="UniProtKB-UniPathway"/>
</dbReference>
<dbReference type="GeneID" id="63716033"/>
<accession>A0A151GH06</accession>
<dbReference type="EMBL" id="LAYC01000002">
    <property type="protein sequence ID" value="KYK56390.1"/>
    <property type="molecule type" value="Genomic_DNA"/>
</dbReference>
<keyword evidence="1" id="KW-0862">Zinc</keyword>
<dbReference type="CDD" id="cd16454">
    <property type="entry name" value="RING-H2_PA-TM-RING"/>
    <property type="match status" value="1"/>
</dbReference>
<dbReference type="InterPro" id="IPR001841">
    <property type="entry name" value="Znf_RING"/>
</dbReference>